<keyword evidence="3" id="KW-1185">Reference proteome</keyword>
<evidence type="ECO:0000313" key="3">
    <source>
        <dbReference type="Proteomes" id="UP000190888"/>
    </source>
</evidence>
<keyword evidence="1" id="KW-1133">Transmembrane helix</keyword>
<accession>A0A1T4PIF4</accession>
<feature type="transmembrane region" description="Helical" evidence="1">
    <location>
        <begin position="12"/>
        <end position="33"/>
    </location>
</feature>
<proteinExistence type="predicted"/>
<organism evidence="2 3">
    <name type="scientific">Sediminibacterium ginsengisoli</name>
    <dbReference type="NCBI Taxonomy" id="413434"/>
    <lineage>
        <taxon>Bacteria</taxon>
        <taxon>Pseudomonadati</taxon>
        <taxon>Bacteroidota</taxon>
        <taxon>Chitinophagia</taxon>
        <taxon>Chitinophagales</taxon>
        <taxon>Chitinophagaceae</taxon>
        <taxon>Sediminibacterium</taxon>
    </lineage>
</organism>
<name>A0A1T4PIF4_9BACT</name>
<dbReference type="STRING" id="413434.SAMN04488132_10624"/>
<sequence length="39" mass="4437">MENTDQPTRQSLHPANIAIIVLIAITVLALSYFEWRSSH</sequence>
<keyword evidence="1" id="KW-0812">Transmembrane</keyword>
<evidence type="ECO:0000313" key="2">
    <source>
        <dbReference type="EMBL" id="SJZ91097.1"/>
    </source>
</evidence>
<keyword evidence="1" id="KW-0472">Membrane</keyword>
<reference evidence="2 3" key="1">
    <citation type="submission" date="2017-02" db="EMBL/GenBank/DDBJ databases">
        <authorList>
            <person name="Peterson S.W."/>
        </authorList>
    </citation>
    <scope>NUCLEOTIDE SEQUENCE [LARGE SCALE GENOMIC DNA]</scope>
    <source>
        <strain evidence="2 3">DSM 22335</strain>
    </source>
</reference>
<dbReference type="AlphaFoldDB" id="A0A1T4PIF4"/>
<evidence type="ECO:0000256" key="1">
    <source>
        <dbReference type="SAM" id="Phobius"/>
    </source>
</evidence>
<dbReference type="Proteomes" id="UP000190888">
    <property type="component" value="Unassembled WGS sequence"/>
</dbReference>
<protein>
    <submittedName>
        <fullName evidence="2">Uncharacterized protein</fullName>
    </submittedName>
</protein>
<dbReference type="EMBL" id="FUWH01000006">
    <property type="protein sequence ID" value="SJZ91097.1"/>
    <property type="molecule type" value="Genomic_DNA"/>
</dbReference>
<gene>
    <name evidence="2" type="ORF">SAMN04488132_10624</name>
</gene>